<evidence type="ECO:0000259" key="11">
    <source>
        <dbReference type="PROSITE" id="PS51030"/>
    </source>
</evidence>
<dbReference type="InParanoid" id="E9GSF0"/>
<feature type="domain" description="NR LBD" evidence="12">
    <location>
        <begin position="162"/>
        <end position="391"/>
    </location>
</feature>
<keyword evidence="6 9" id="KW-0804">Transcription</keyword>
<evidence type="ECO:0000313" key="14">
    <source>
        <dbReference type="Proteomes" id="UP000000305"/>
    </source>
</evidence>
<evidence type="ECO:0000256" key="8">
    <source>
        <dbReference type="ARBA" id="ARBA00023242"/>
    </source>
</evidence>
<dbReference type="PRINTS" id="PR00047">
    <property type="entry name" value="STROIDFINGER"/>
</dbReference>
<keyword evidence="8 9" id="KW-0539">Nucleus</keyword>
<keyword evidence="4 9" id="KW-0805">Transcription regulation</keyword>
<keyword evidence="3 9" id="KW-0862">Zinc</keyword>
<comment type="subcellular location">
    <subcellularLocation>
        <location evidence="9">Nucleus</location>
    </subcellularLocation>
</comment>
<dbReference type="STRING" id="6669.E9GSF0"/>
<dbReference type="OMA" id="VGNSWHY"/>
<evidence type="ECO:0000256" key="1">
    <source>
        <dbReference type="ARBA" id="ARBA00022723"/>
    </source>
</evidence>
<dbReference type="KEGG" id="dpx:DAPPUDRAFT_305753"/>
<dbReference type="PANTHER" id="PTHR24082">
    <property type="entry name" value="NUCLEAR HORMONE RECEPTOR"/>
    <property type="match status" value="1"/>
</dbReference>
<keyword evidence="1 9" id="KW-0479">Metal-binding</keyword>
<dbReference type="Gene3D" id="3.30.50.10">
    <property type="entry name" value="Erythroid Transcription Factor GATA-1, subunit A"/>
    <property type="match status" value="1"/>
</dbReference>
<dbReference type="SUPFAM" id="SSF48508">
    <property type="entry name" value="Nuclear receptor ligand-binding domain"/>
    <property type="match status" value="1"/>
</dbReference>
<accession>E9GSF0</accession>
<keyword evidence="2 9" id="KW-0863">Zinc-finger</keyword>
<dbReference type="EMBL" id="GL732562">
    <property type="protein sequence ID" value="EFX77588.1"/>
    <property type="molecule type" value="Genomic_DNA"/>
</dbReference>
<dbReference type="Proteomes" id="UP000000305">
    <property type="component" value="Unassembled WGS sequence"/>
</dbReference>
<evidence type="ECO:0000256" key="3">
    <source>
        <dbReference type="ARBA" id="ARBA00022833"/>
    </source>
</evidence>
<evidence type="ECO:0000256" key="4">
    <source>
        <dbReference type="ARBA" id="ARBA00023015"/>
    </source>
</evidence>
<dbReference type="GO" id="GO:0005634">
    <property type="term" value="C:nucleus"/>
    <property type="evidence" value="ECO:0000318"/>
    <property type="project" value="GO_Central"/>
</dbReference>
<dbReference type="InterPro" id="IPR000536">
    <property type="entry name" value="Nucl_hrmn_rcpt_lig-bd"/>
</dbReference>
<dbReference type="GO" id="GO:0000978">
    <property type="term" value="F:RNA polymerase II cis-regulatory region sequence-specific DNA binding"/>
    <property type="evidence" value="ECO:0000318"/>
    <property type="project" value="GO_Central"/>
</dbReference>
<dbReference type="PANTHER" id="PTHR24082:SF482">
    <property type="entry name" value="NUCLEAR RECEPTOR"/>
    <property type="match status" value="1"/>
</dbReference>
<keyword evidence="7 9" id="KW-0675">Receptor</keyword>
<dbReference type="HOGENOM" id="CLU_577804_0_0_1"/>
<dbReference type="InterPro" id="IPR050234">
    <property type="entry name" value="Nuclear_hormone_rcpt_NR1"/>
</dbReference>
<dbReference type="SUPFAM" id="SSF57716">
    <property type="entry name" value="Glucocorticoid receptor-like (DNA-binding domain)"/>
    <property type="match status" value="1"/>
</dbReference>
<gene>
    <name evidence="13" type="ORF">DAPPUDRAFT_305753</name>
</gene>
<keyword evidence="14" id="KW-1185">Reference proteome</keyword>
<dbReference type="Pfam" id="PF00105">
    <property type="entry name" value="zf-C4"/>
    <property type="match status" value="1"/>
</dbReference>
<reference evidence="13 14" key="1">
    <citation type="journal article" date="2011" name="Science">
        <title>The ecoresponsive genome of Daphnia pulex.</title>
        <authorList>
            <person name="Colbourne J.K."/>
            <person name="Pfrender M.E."/>
            <person name="Gilbert D."/>
            <person name="Thomas W.K."/>
            <person name="Tucker A."/>
            <person name="Oakley T.H."/>
            <person name="Tokishita S."/>
            <person name="Aerts A."/>
            <person name="Arnold G.J."/>
            <person name="Basu M.K."/>
            <person name="Bauer D.J."/>
            <person name="Caceres C.E."/>
            <person name="Carmel L."/>
            <person name="Casola C."/>
            <person name="Choi J.H."/>
            <person name="Detter J.C."/>
            <person name="Dong Q."/>
            <person name="Dusheyko S."/>
            <person name="Eads B.D."/>
            <person name="Frohlich T."/>
            <person name="Geiler-Samerotte K.A."/>
            <person name="Gerlach D."/>
            <person name="Hatcher P."/>
            <person name="Jogdeo S."/>
            <person name="Krijgsveld J."/>
            <person name="Kriventseva E.V."/>
            <person name="Kultz D."/>
            <person name="Laforsch C."/>
            <person name="Lindquist E."/>
            <person name="Lopez J."/>
            <person name="Manak J.R."/>
            <person name="Muller J."/>
            <person name="Pangilinan J."/>
            <person name="Patwardhan R.P."/>
            <person name="Pitluck S."/>
            <person name="Pritham E.J."/>
            <person name="Rechtsteiner A."/>
            <person name="Rho M."/>
            <person name="Rogozin I.B."/>
            <person name="Sakarya O."/>
            <person name="Salamov A."/>
            <person name="Schaack S."/>
            <person name="Shapiro H."/>
            <person name="Shiga Y."/>
            <person name="Skalitzky C."/>
            <person name="Smith Z."/>
            <person name="Souvorov A."/>
            <person name="Sung W."/>
            <person name="Tang Z."/>
            <person name="Tsuchiya D."/>
            <person name="Tu H."/>
            <person name="Vos H."/>
            <person name="Wang M."/>
            <person name="Wolf Y.I."/>
            <person name="Yamagata H."/>
            <person name="Yamada T."/>
            <person name="Ye Y."/>
            <person name="Shaw J.R."/>
            <person name="Andrews J."/>
            <person name="Crease T.J."/>
            <person name="Tang H."/>
            <person name="Lucas S.M."/>
            <person name="Robertson H.M."/>
            <person name="Bork P."/>
            <person name="Koonin E.V."/>
            <person name="Zdobnov E.M."/>
            <person name="Grigoriev I.V."/>
            <person name="Lynch M."/>
            <person name="Boore J.L."/>
        </authorList>
    </citation>
    <scope>NUCLEOTIDE SEQUENCE [LARGE SCALE GENOMIC DNA]</scope>
</reference>
<evidence type="ECO:0000313" key="13">
    <source>
        <dbReference type="EMBL" id="EFX77588.1"/>
    </source>
</evidence>
<dbReference type="FunFam" id="3.30.50.10:FF:000052">
    <property type="entry name" value="Retinoid x receptor"/>
    <property type="match status" value="1"/>
</dbReference>
<dbReference type="AlphaFoldDB" id="E9GSF0"/>
<comment type="similarity">
    <text evidence="9">Belongs to the nuclear hormone receptor family.</text>
</comment>
<evidence type="ECO:0000259" key="12">
    <source>
        <dbReference type="PROSITE" id="PS51843"/>
    </source>
</evidence>
<dbReference type="SMART" id="SM00399">
    <property type="entry name" value="ZnF_C4"/>
    <property type="match status" value="1"/>
</dbReference>
<evidence type="ECO:0000256" key="2">
    <source>
        <dbReference type="ARBA" id="ARBA00022771"/>
    </source>
</evidence>
<dbReference type="GO" id="GO:0000122">
    <property type="term" value="P:negative regulation of transcription by RNA polymerase II"/>
    <property type="evidence" value="ECO:0000318"/>
    <property type="project" value="GO_Central"/>
</dbReference>
<feature type="domain" description="Nuclear receptor" evidence="11">
    <location>
        <begin position="24"/>
        <end position="101"/>
    </location>
</feature>
<sequence>MDDSNSSLGSSNEENAVPENKSTNKICGVCGDKAKSYHFGGLCCESCKAFFRRAMQNDSFKAFFCVHGQSCIVNKENRRSCQKCRIQKCFSIGMEKGWLRTDEENVKMREAKLVNKPAKQNVELDELGIRSSSPDSASQNTSTYQPRFENILVYLMPEDVKFLEKIVDDYWKAYKQVPFGAEVTQNSTPRSGLQVISMFTTGIRRWASFARSLTEFSSLCRQDQATLLQAAVMQLSILRAVASFRMTDKEWRINTPVDEFTPSLSLEDVQRLLSPQLAEMHLTFISSVQKLKVDEPTIMLLSLITLFTPERADLVARESIVKAQEQYILLLERYCHWKYGPDDKGRTFANLLAKMSDLRELSDVHSDHQVRFANQDLHKLYQELDAEPRPHVNMDLNNTSHFLSAMEFSILKTHHTLPKPEPVADPTYRELAQIEEMCAVLEGKEKETANDENQINMEETDNPVKDETLSCTK</sequence>
<dbReference type="PhylomeDB" id="E9GSF0"/>
<keyword evidence="5 9" id="KW-0238">DNA-binding</keyword>
<feature type="compositionally biased region" description="Basic and acidic residues" evidence="10">
    <location>
        <begin position="462"/>
        <end position="473"/>
    </location>
</feature>
<protein>
    <submittedName>
        <fullName evidence="13">Nuclear receptor</fullName>
    </submittedName>
</protein>
<dbReference type="PROSITE" id="PS51843">
    <property type="entry name" value="NR_LBD"/>
    <property type="match status" value="1"/>
</dbReference>
<evidence type="ECO:0000256" key="10">
    <source>
        <dbReference type="SAM" id="MobiDB-lite"/>
    </source>
</evidence>
<proteinExistence type="inferred from homology"/>
<dbReference type="PROSITE" id="PS00031">
    <property type="entry name" value="NUCLEAR_REC_DBD_1"/>
    <property type="match status" value="1"/>
</dbReference>
<dbReference type="GO" id="GO:0045944">
    <property type="term" value="P:positive regulation of transcription by RNA polymerase II"/>
    <property type="evidence" value="ECO:0000318"/>
    <property type="project" value="GO_Central"/>
</dbReference>
<evidence type="ECO:0000256" key="9">
    <source>
        <dbReference type="RuleBase" id="RU004334"/>
    </source>
</evidence>
<dbReference type="PROSITE" id="PS51030">
    <property type="entry name" value="NUCLEAR_REC_DBD_2"/>
    <property type="match status" value="1"/>
</dbReference>
<dbReference type="OrthoDB" id="6159439at2759"/>
<dbReference type="PRINTS" id="PR00398">
    <property type="entry name" value="STRDHORMONER"/>
</dbReference>
<dbReference type="Pfam" id="PF00104">
    <property type="entry name" value="Hormone_recep"/>
    <property type="match status" value="1"/>
</dbReference>
<feature type="region of interest" description="Disordered" evidence="10">
    <location>
        <begin position="446"/>
        <end position="473"/>
    </location>
</feature>
<evidence type="ECO:0000256" key="6">
    <source>
        <dbReference type="ARBA" id="ARBA00023163"/>
    </source>
</evidence>
<evidence type="ECO:0000256" key="5">
    <source>
        <dbReference type="ARBA" id="ARBA00023125"/>
    </source>
</evidence>
<dbReference type="eggNOG" id="KOG3575">
    <property type="taxonomic scope" value="Eukaryota"/>
</dbReference>
<dbReference type="InterPro" id="IPR013088">
    <property type="entry name" value="Znf_NHR/GATA"/>
</dbReference>
<organism evidence="13 14">
    <name type="scientific">Daphnia pulex</name>
    <name type="common">Water flea</name>
    <dbReference type="NCBI Taxonomy" id="6669"/>
    <lineage>
        <taxon>Eukaryota</taxon>
        <taxon>Metazoa</taxon>
        <taxon>Ecdysozoa</taxon>
        <taxon>Arthropoda</taxon>
        <taxon>Crustacea</taxon>
        <taxon>Branchiopoda</taxon>
        <taxon>Diplostraca</taxon>
        <taxon>Cladocera</taxon>
        <taxon>Anomopoda</taxon>
        <taxon>Daphniidae</taxon>
        <taxon>Daphnia</taxon>
    </lineage>
</organism>
<dbReference type="InterPro" id="IPR001723">
    <property type="entry name" value="Nuclear_hrmn_rcpt"/>
</dbReference>
<dbReference type="GO" id="GO:0004879">
    <property type="term" value="F:nuclear receptor activity"/>
    <property type="evidence" value="ECO:0000318"/>
    <property type="project" value="GO_Central"/>
</dbReference>
<dbReference type="SMART" id="SM00430">
    <property type="entry name" value="HOLI"/>
    <property type="match status" value="1"/>
</dbReference>
<dbReference type="GO" id="GO:0030522">
    <property type="term" value="P:intracellular receptor signaling pathway"/>
    <property type="evidence" value="ECO:0000318"/>
    <property type="project" value="GO_Central"/>
</dbReference>
<dbReference type="GO" id="GO:0008270">
    <property type="term" value="F:zinc ion binding"/>
    <property type="evidence" value="ECO:0007669"/>
    <property type="project" value="UniProtKB-KW"/>
</dbReference>
<name>E9GSF0_DAPPU</name>
<dbReference type="Gene3D" id="1.10.565.10">
    <property type="entry name" value="Retinoid X Receptor"/>
    <property type="match status" value="1"/>
</dbReference>
<evidence type="ECO:0000256" key="7">
    <source>
        <dbReference type="ARBA" id="ARBA00023170"/>
    </source>
</evidence>
<dbReference type="InterPro" id="IPR001628">
    <property type="entry name" value="Znf_hrmn_rcpt"/>
</dbReference>
<dbReference type="InterPro" id="IPR035500">
    <property type="entry name" value="NHR-like_dom_sf"/>
</dbReference>
<dbReference type="GO" id="GO:0030154">
    <property type="term" value="P:cell differentiation"/>
    <property type="evidence" value="ECO:0000318"/>
    <property type="project" value="GO_Central"/>
</dbReference>